<proteinExistence type="predicted"/>
<dbReference type="EMBL" id="JAERRH010000006">
    <property type="protein sequence ID" value="MBL1106593.1"/>
    <property type="molecule type" value="Genomic_DNA"/>
</dbReference>
<evidence type="ECO:0000313" key="3">
    <source>
        <dbReference type="Proteomes" id="UP000621386"/>
    </source>
</evidence>
<gene>
    <name evidence="2" type="ORF">JK361_18645</name>
</gene>
<keyword evidence="3" id="KW-1185">Reference proteome</keyword>
<evidence type="ECO:0000256" key="1">
    <source>
        <dbReference type="SAM" id="MobiDB-lite"/>
    </source>
</evidence>
<accession>A0ABS1P2J5</accession>
<reference evidence="2 3" key="1">
    <citation type="submission" date="2021-01" db="EMBL/GenBank/DDBJ databases">
        <title>WGS of actinomycetes isolated from Thailand.</title>
        <authorList>
            <person name="Thawai C."/>
        </authorList>
    </citation>
    <scope>NUCLEOTIDE SEQUENCE [LARGE SCALE GENOMIC DNA]</scope>
    <source>
        <strain evidence="2 3">CH5-8</strain>
    </source>
</reference>
<protein>
    <submittedName>
        <fullName evidence="2">Uncharacterized protein</fullName>
    </submittedName>
</protein>
<dbReference type="Proteomes" id="UP000621386">
    <property type="component" value="Unassembled WGS sequence"/>
</dbReference>
<name>A0ABS1P2J5_9ACTN</name>
<feature type="region of interest" description="Disordered" evidence="1">
    <location>
        <begin position="23"/>
        <end position="45"/>
    </location>
</feature>
<comment type="caution">
    <text evidence="2">The sequence shown here is derived from an EMBL/GenBank/DDBJ whole genome shotgun (WGS) entry which is preliminary data.</text>
</comment>
<evidence type="ECO:0000313" key="2">
    <source>
        <dbReference type="EMBL" id="MBL1106593.1"/>
    </source>
</evidence>
<organism evidence="2 3">
    <name type="scientific">Streptomyces musisoli</name>
    <dbReference type="NCBI Taxonomy" id="2802280"/>
    <lineage>
        <taxon>Bacteria</taxon>
        <taxon>Bacillati</taxon>
        <taxon>Actinomycetota</taxon>
        <taxon>Actinomycetes</taxon>
        <taxon>Kitasatosporales</taxon>
        <taxon>Streptomycetaceae</taxon>
        <taxon>Streptomyces</taxon>
    </lineage>
</organism>
<sequence length="45" mass="4879">MDEAVEILGLKERSRAEKPVVPALHGTRSGTRPSAHTLPWTRAVG</sequence>